<evidence type="ECO:0000259" key="7">
    <source>
        <dbReference type="SMART" id="SM00922"/>
    </source>
</evidence>
<dbReference type="SUPFAM" id="SSF54826">
    <property type="entry name" value="Enolase N-terminal domain-like"/>
    <property type="match status" value="1"/>
</dbReference>
<keyword evidence="9" id="KW-1185">Reference proteome</keyword>
<dbReference type="AlphaFoldDB" id="A0A8J3FCF4"/>
<name>A0A8J3FCF4_9BACI</name>
<dbReference type="GO" id="GO:0046872">
    <property type="term" value="F:metal ion binding"/>
    <property type="evidence" value="ECO:0007669"/>
    <property type="project" value="UniProtKB-KW"/>
</dbReference>
<dbReference type="PANTHER" id="PTHR48073:SF5">
    <property type="entry name" value="O-SUCCINYLBENZOATE SYNTHASE"/>
    <property type="match status" value="1"/>
</dbReference>
<reference evidence="8" key="1">
    <citation type="journal article" date="2014" name="Int. J. Syst. Evol. Microbiol.">
        <title>Complete genome sequence of Corynebacterium casei LMG S-19264T (=DSM 44701T), isolated from a smear-ripened cheese.</title>
        <authorList>
            <consortium name="US DOE Joint Genome Institute (JGI-PGF)"/>
            <person name="Walter F."/>
            <person name="Albersmeier A."/>
            <person name="Kalinowski J."/>
            <person name="Ruckert C."/>
        </authorList>
    </citation>
    <scope>NUCLEOTIDE SEQUENCE</scope>
    <source>
        <strain evidence="8">JCM 14719</strain>
    </source>
</reference>
<dbReference type="Gene3D" id="3.20.20.120">
    <property type="entry name" value="Enolase-like C-terminal domain"/>
    <property type="match status" value="1"/>
</dbReference>
<dbReference type="SFLD" id="SFLDG00180">
    <property type="entry name" value="muconate_cycloisomerase"/>
    <property type="match status" value="1"/>
</dbReference>
<evidence type="ECO:0000256" key="3">
    <source>
        <dbReference type="ARBA" id="ARBA00022842"/>
    </source>
</evidence>
<dbReference type="Pfam" id="PF02746">
    <property type="entry name" value="MR_MLE_N"/>
    <property type="match status" value="1"/>
</dbReference>
<feature type="domain" description="Mandelate racemase/muconate lactonizing enzyme C-terminal" evidence="7">
    <location>
        <begin position="142"/>
        <end position="234"/>
    </location>
</feature>
<evidence type="ECO:0000256" key="4">
    <source>
        <dbReference type="ARBA" id="ARBA00023239"/>
    </source>
</evidence>
<protein>
    <recommendedName>
        <fullName evidence="5 6">o-succinylbenzoate synthase</fullName>
        <ecNumber evidence="5 6">4.2.1.113</ecNumber>
    </recommendedName>
</protein>
<keyword evidence="4" id="KW-0456">Lyase</keyword>
<dbReference type="InterPro" id="IPR029017">
    <property type="entry name" value="Enolase-like_N"/>
</dbReference>
<dbReference type="GO" id="GO:0043748">
    <property type="term" value="F:O-succinylbenzoate synthase activity"/>
    <property type="evidence" value="ECO:0007669"/>
    <property type="project" value="UniProtKB-EC"/>
</dbReference>
<dbReference type="SMART" id="SM00922">
    <property type="entry name" value="MR_MLE"/>
    <property type="match status" value="1"/>
</dbReference>
<dbReference type="NCBIfam" id="TIGR01928">
    <property type="entry name" value="menC_lowGC_arch"/>
    <property type="match status" value="1"/>
</dbReference>
<dbReference type="RefSeq" id="WP_188816517.1">
    <property type="nucleotide sequence ID" value="NZ_BMOF01000001.1"/>
</dbReference>
<reference evidence="8" key="2">
    <citation type="submission" date="2020-09" db="EMBL/GenBank/DDBJ databases">
        <authorList>
            <person name="Sun Q."/>
            <person name="Ohkuma M."/>
        </authorList>
    </citation>
    <scope>NUCLEOTIDE SEQUENCE</scope>
    <source>
        <strain evidence="8">JCM 14719</strain>
    </source>
</reference>
<evidence type="ECO:0000256" key="6">
    <source>
        <dbReference type="NCBIfam" id="TIGR01928"/>
    </source>
</evidence>
<sequence>MRIEAAELRVLRLPLKFRFETSFGVLTERTILLLTLFSDGLEGYAEGVMERLPLYREETVDSAWYLLRDVVLPRVVGKSFPNPESLVEALKPLRGNRQALAMVEMAFWDLWAKGLGVPLWQLLGGVRTAIPVGVSLGIQLSLAATVEAVERAAAQGYKRVKLKIKPGWDVAVVAAVRERFPDLDLTVDANAAYTLAQETVFIALDEFRLTYIEQPLSYDDLVDHAKLQARLKTPLCLDESILSPEDARKALELRACGVINIKVARVGGHLAARRVHDIAQAFGAPVWCGGMLEAGVGRAHNLHLSTLAGFTLPGDTSSASRYWAEDIVNEPLEAENGVVPVPAGPGIGVTLNRDVVARVTEAAVTLKPEVGRGG</sequence>
<evidence type="ECO:0000256" key="1">
    <source>
        <dbReference type="ARBA" id="ARBA00001968"/>
    </source>
</evidence>
<proteinExistence type="predicted"/>
<dbReference type="GO" id="GO:0009234">
    <property type="term" value="P:menaquinone biosynthetic process"/>
    <property type="evidence" value="ECO:0007669"/>
    <property type="project" value="UniProtKB-UniRule"/>
</dbReference>
<evidence type="ECO:0000256" key="2">
    <source>
        <dbReference type="ARBA" id="ARBA00022723"/>
    </source>
</evidence>
<dbReference type="UniPathway" id="UPA01057">
    <property type="reaction ID" value="UER00165"/>
</dbReference>
<accession>A0A8J3FCF4</accession>
<dbReference type="SFLD" id="SFLDF00009">
    <property type="entry name" value="o-succinylbenzoate_synthase"/>
    <property type="match status" value="1"/>
</dbReference>
<dbReference type="Gene3D" id="3.30.390.10">
    <property type="entry name" value="Enolase-like, N-terminal domain"/>
    <property type="match status" value="1"/>
</dbReference>
<dbReference type="Proteomes" id="UP000637720">
    <property type="component" value="Unassembled WGS sequence"/>
</dbReference>
<dbReference type="EC" id="4.2.1.113" evidence="5 6"/>
<organism evidence="8 9">
    <name type="scientific">Calditerricola satsumensis</name>
    <dbReference type="NCBI Taxonomy" id="373054"/>
    <lineage>
        <taxon>Bacteria</taxon>
        <taxon>Bacillati</taxon>
        <taxon>Bacillota</taxon>
        <taxon>Bacilli</taxon>
        <taxon>Bacillales</taxon>
        <taxon>Bacillaceae</taxon>
        <taxon>Calditerricola</taxon>
    </lineage>
</organism>
<dbReference type="UniPathway" id="UPA00079"/>
<evidence type="ECO:0000313" key="9">
    <source>
        <dbReference type="Proteomes" id="UP000637720"/>
    </source>
</evidence>
<dbReference type="SUPFAM" id="SSF51604">
    <property type="entry name" value="Enolase C-terminal domain-like"/>
    <property type="match status" value="1"/>
</dbReference>
<dbReference type="InterPro" id="IPR029065">
    <property type="entry name" value="Enolase_C-like"/>
</dbReference>
<comment type="cofactor">
    <cofactor evidence="1">
        <name>a divalent metal cation</name>
        <dbReference type="ChEBI" id="CHEBI:60240"/>
    </cofactor>
</comment>
<dbReference type="InterPro" id="IPR013341">
    <property type="entry name" value="Mandelate_racemase_N_dom"/>
</dbReference>
<dbReference type="EMBL" id="BMOF01000001">
    <property type="protein sequence ID" value="GGJ91322.1"/>
    <property type="molecule type" value="Genomic_DNA"/>
</dbReference>
<dbReference type="InterPro" id="IPR010197">
    <property type="entry name" value="OSBS/NAAAR"/>
</dbReference>
<dbReference type="SFLD" id="SFLDS00001">
    <property type="entry name" value="Enolase"/>
    <property type="match status" value="1"/>
</dbReference>
<dbReference type="CDD" id="cd03317">
    <property type="entry name" value="NAAAR"/>
    <property type="match status" value="1"/>
</dbReference>
<evidence type="ECO:0000313" key="8">
    <source>
        <dbReference type="EMBL" id="GGJ91322.1"/>
    </source>
</evidence>
<dbReference type="InterPro" id="IPR013342">
    <property type="entry name" value="Mandelate_racemase_C"/>
</dbReference>
<keyword evidence="2" id="KW-0479">Metal-binding</keyword>
<keyword evidence="3" id="KW-0460">Magnesium</keyword>
<dbReference type="Pfam" id="PF13378">
    <property type="entry name" value="MR_MLE_C"/>
    <property type="match status" value="1"/>
</dbReference>
<dbReference type="GO" id="GO:0016854">
    <property type="term" value="F:racemase and epimerase activity"/>
    <property type="evidence" value="ECO:0007669"/>
    <property type="project" value="UniProtKB-ARBA"/>
</dbReference>
<evidence type="ECO:0000256" key="5">
    <source>
        <dbReference type="ARBA" id="ARBA00029491"/>
    </source>
</evidence>
<dbReference type="InterPro" id="IPR036849">
    <property type="entry name" value="Enolase-like_C_sf"/>
</dbReference>
<comment type="caution">
    <text evidence="8">The sequence shown here is derived from an EMBL/GenBank/DDBJ whole genome shotgun (WGS) entry which is preliminary data.</text>
</comment>
<dbReference type="PANTHER" id="PTHR48073">
    <property type="entry name" value="O-SUCCINYLBENZOATE SYNTHASE-RELATED"/>
    <property type="match status" value="1"/>
</dbReference>
<gene>
    <name evidence="8" type="primary">menC</name>
    <name evidence="8" type="ORF">GCM10007043_01300</name>
</gene>